<dbReference type="Proteomes" id="UP000825729">
    <property type="component" value="Unassembled WGS sequence"/>
</dbReference>
<gene>
    <name evidence="2" type="ORF">H6P81_012735</name>
</gene>
<evidence type="ECO:0000313" key="3">
    <source>
        <dbReference type="Proteomes" id="UP000825729"/>
    </source>
</evidence>
<evidence type="ECO:0000313" key="2">
    <source>
        <dbReference type="EMBL" id="KAG9446607.1"/>
    </source>
</evidence>
<proteinExistence type="predicted"/>
<sequence>MVQGIYTTAPTRVQGVENVLISWVCLSRPSDPLLICAPPLLQTIENPGNKRIEHSMSGGPHLVSRGSGGPHETDDQGESTVEIGTLMNTESGLARHQLIAFSQ</sequence>
<reference evidence="2 3" key="1">
    <citation type="submission" date="2021-07" db="EMBL/GenBank/DDBJ databases">
        <title>The Aristolochia fimbriata genome: insights into angiosperm evolution, floral development and chemical biosynthesis.</title>
        <authorList>
            <person name="Jiao Y."/>
        </authorList>
    </citation>
    <scope>NUCLEOTIDE SEQUENCE [LARGE SCALE GENOMIC DNA]</scope>
    <source>
        <strain evidence="2">IBCAS-2021</strain>
        <tissue evidence="2">Leaf</tissue>
    </source>
</reference>
<dbReference type="EMBL" id="JAINDJ010000005">
    <property type="protein sequence ID" value="KAG9446607.1"/>
    <property type="molecule type" value="Genomic_DNA"/>
</dbReference>
<feature type="region of interest" description="Disordered" evidence="1">
    <location>
        <begin position="48"/>
        <end position="78"/>
    </location>
</feature>
<comment type="caution">
    <text evidence="2">The sequence shown here is derived from an EMBL/GenBank/DDBJ whole genome shotgun (WGS) entry which is preliminary data.</text>
</comment>
<dbReference type="AlphaFoldDB" id="A0AAV7EGA4"/>
<protein>
    <submittedName>
        <fullName evidence="2">Uncharacterized protein</fullName>
    </submittedName>
</protein>
<evidence type="ECO:0000256" key="1">
    <source>
        <dbReference type="SAM" id="MobiDB-lite"/>
    </source>
</evidence>
<name>A0AAV7EGA4_ARIFI</name>
<keyword evidence="3" id="KW-1185">Reference proteome</keyword>
<organism evidence="2 3">
    <name type="scientific">Aristolochia fimbriata</name>
    <name type="common">White veined hardy Dutchman's pipe vine</name>
    <dbReference type="NCBI Taxonomy" id="158543"/>
    <lineage>
        <taxon>Eukaryota</taxon>
        <taxon>Viridiplantae</taxon>
        <taxon>Streptophyta</taxon>
        <taxon>Embryophyta</taxon>
        <taxon>Tracheophyta</taxon>
        <taxon>Spermatophyta</taxon>
        <taxon>Magnoliopsida</taxon>
        <taxon>Magnoliidae</taxon>
        <taxon>Piperales</taxon>
        <taxon>Aristolochiaceae</taxon>
        <taxon>Aristolochia</taxon>
    </lineage>
</organism>
<accession>A0AAV7EGA4</accession>